<dbReference type="Ensembl" id="ENSGMOT00000024736.1">
    <property type="protein sequence ID" value="ENSGMOP00000067308.1"/>
    <property type="gene ID" value="ENSGMOG00000023016.1"/>
</dbReference>
<dbReference type="Proteomes" id="UP000694546">
    <property type="component" value="Chromosome 4"/>
</dbReference>
<dbReference type="GO" id="GO:0000978">
    <property type="term" value="F:RNA polymerase II cis-regulatory region sequence-specific DNA binding"/>
    <property type="evidence" value="ECO:0007669"/>
    <property type="project" value="TreeGrafter"/>
</dbReference>
<keyword evidence="5" id="KW-0539">Nucleus</keyword>
<sequence>MISPALRAAMGTERVCLLSTALPDWVNFPPNDNFPSLKRLKVGQLGGKSYILYTVPFVKMINYFLSFSVFLSEEDNDIRDCSTQRGATSESLRVDAPGSSHMSSHSGELCILSVYGQGEGPLAVDGHDTLFAAPELEALSSLSADHSVAKSLNCSVRLVRLEELTGLQGCRKGRLGVLCGKVIPNNANMIVHMMPHSGEKPYKCDQCTKCFSRTSHLKRHLRTHSGEKPYKCDQCKMRFRQKDHLKNHMRTHSGEKPYKCDQCKMRFRQKDHLKNHMRTHSGEKPYKCDQCTKCFSEKGTLKNHMRSHSGEKPYKCDQCSKRCSRRGMILFKRSLVKCLDLSDAQFRPVLPLECSIILTGQSQKIPSIGPPSLPVCSGGW</sequence>
<protein>
    <recommendedName>
        <fullName evidence="7">C2H2-type domain-containing protein</fullName>
    </recommendedName>
</protein>
<keyword evidence="9" id="KW-1185">Reference proteome</keyword>
<dbReference type="GO" id="GO:0000122">
    <property type="term" value="P:negative regulation of transcription by RNA polymerase II"/>
    <property type="evidence" value="ECO:0007669"/>
    <property type="project" value="UniProtKB-ARBA"/>
</dbReference>
<dbReference type="GO" id="GO:0045596">
    <property type="term" value="P:negative regulation of cell differentiation"/>
    <property type="evidence" value="ECO:0007669"/>
    <property type="project" value="UniProtKB-ARBA"/>
</dbReference>
<feature type="domain" description="C2H2-type" evidence="7">
    <location>
        <begin position="202"/>
        <end position="229"/>
    </location>
</feature>
<dbReference type="GeneTree" id="ENSGT01150000286971"/>
<dbReference type="PANTHER" id="PTHR24388:SF53">
    <property type="entry name" value="CHORION TRANSCRIPTION FACTOR CF2-RELATED"/>
    <property type="match status" value="1"/>
</dbReference>
<keyword evidence="1" id="KW-0479">Metal-binding</keyword>
<evidence type="ECO:0000256" key="1">
    <source>
        <dbReference type="ARBA" id="ARBA00022723"/>
    </source>
</evidence>
<keyword evidence="2" id="KW-0677">Repeat</keyword>
<feature type="domain" description="C2H2-type" evidence="7">
    <location>
        <begin position="286"/>
        <end position="313"/>
    </location>
</feature>
<dbReference type="GO" id="GO:0000981">
    <property type="term" value="F:DNA-binding transcription factor activity, RNA polymerase II-specific"/>
    <property type="evidence" value="ECO:0007669"/>
    <property type="project" value="TreeGrafter"/>
</dbReference>
<dbReference type="InterPro" id="IPR036236">
    <property type="entry name" value="Znf_C2H2_sf"/>
</dbReference>
<accession>A0A8C5FPG1</accession>
<dbReference type="Ensembl" id="ENSGMOT00000058516.1">
    <property type="protein sequence ID" value="ENSGMOP00000051825.1"/>
    <property type="gene ID" value="ENSGMOG00000035726.1"/>
</dbReference>
<dbReference type="PROSITE" id="PS50157">
    <property type="entry name" value="ZINC_FINGER_C2H2_2"/>
    <property type="match status" value="5"/>
</dbReference>
<dbReference type="PANTHER" id="PTHR24388">
    <property type="entry name" value="ZINC FINGER PROTEIN"/>
    <property type="match status" value="1"/>
</dbReference>
<dbReference type="GO" id="GO:0008270">
    <property type="term" value="F:zinc ion binding"/>
    <property type="evidence" value="ECO:0007669"/>
    <property type="project" value="UniProtKB-KW"/>
</dbReference>
<proteinExistence type="predicted"/>
<feature type="domain" description="C2H2-type" evidence="7">
    <location>
        <begin position="230"/>
        <end position="257"/>
    </location>
</feature>
<evidence type="ECO:0000313" key="9">
    <source>
        <dbReference type="Proteomes" id="UP000694546"/>
    </source>
</evidence>
<dbReference type="PROSITE" id="PS00028">
    <property type="entry name" value="ZINC_FINGER_C2H2_1"/>
    <property type="match status" value="4"/>
</dbReference>
<dbReference type="InterPro" id="IPR013087">
    <property type="entry name" value="Znf_C2H2_type"/>
</dbReference>
<feature type="domain" description="C2H2-type" evidence="7">
    <location>
        <begin position="258"/>
        <end position="285"/>
    </location>
</feature>
<evidence type="ECO:0000259" key="7">
    <source>
        <dbReference type="PROSITE" id="PS50157"/>
    </source>
</evidence>
<evidence type="ECO:0000256" key="4">
    <source>
        <dbReference type="ARBA" id="ARBA00022833"/>
    </source>
</evidence>
<evidence type="ECO:0000313" key="8">
    <source>
        <dbReference type="Ensembl" id="ENSGMOP00000051825.1"/>
    </source>
</evidence>
<keyword evidence="3 6" id="KW-0863">Zinc-finger</keyword>
<accession>A0A8C5D4B2</accession>
<dbReference type="GO" id="GO:0031519">
    <property type="term" value="C:PcG protein complex"/>
    <property type="evidence" value="ECO:0007669"/>
    <property type="project" value="TreeGrafter"/>
</dbReference>
<dbReference type="InterPro" id="IPR050527">
    <property type="entry name" value="Snail/Krueppel_Znf"/>
</dbReference>
<dbReference type="SUPFAM" id="SSF57667">
    <property type="entry name" value="beta-beta-alpha zinc fingers"/>
    <property type="match status" value="3"/>
</dbReference>
<dbReference type="Gene3D" id="3.30.160.60">
    <property type="entry name" value="Classic Zinc Finger"/>
    <property type="match status" value="6"/>
</dbReference>
<evidence type="ECO:0000256" key="5">
    <source>
        <dbReference type="ARBA" id="ARBA00023242"/>
    </source>
</evidence>
<name>A0A8C5FPG1_GADMO</name>
<evidence type="ECO:0000256" key="2">
    <source>
        <dbReference type="ARBA" id="ARBA00022737"/>
    </source>
</evidence>
<dbReference type="GO" id="GO:0000785">
    <property type="term" value="C:chromatin"/>
    <property type="evidence" value="ECO:0007669"/>
    <property type="project" value="TreeGrafter"/>
</dbReference>
<organism evidence="8 9">
    <name type="scientific">Gadus morhua</name>
    <name type="common">Atlantic cod</name>
    <dbReference type="NCBI Taxonomy" id="8049"/>
    <lineage>
        <taxon>Eukaryota</taxon>
        <taxon>Metazoa</taxon>
        <taxon>Chordata</taxon>
        <taxon>Craniata</taxon>
        <taxon>Vertebrata</taxon>
        <taxon>Euteleostomi</taxon>
        <taxon>Actinopterygii</taxon>
        <taxon>Neopterygii</taxon>
        <taxon>Teleostei</taxon>
        <taxon>Neoteleostei</taxon>
        <taxon>Acanthomorphata</taxon>
        <taxon>Zeiogadaria</taxon>
        <taxon>Gadariae</taxon>
        <taxon>Gadiformes</taxon>
        <taxon>Gadoidei</taxon>
        <taxon>Gadidae</taxon>
        <taxon>Gadus</taxon>
    </lineage>
</organism>
<dbReference type="Pfam" id="PF00096">
    <property type="entry name" value="zf-C2H2"/>
    <property type="match status" value="4"/>
</dbReference>
<reference evidence="8" key="1">
    <citation type="submission" date="2025-05" db="UniProtKB">
        <authorList>
            <consortium name="Ensembl"/>
        </authorList>
    </citation>
    <scope>IDENTIFICATION</scope>
</reference>
<keyword evidence="4" id="KW-0862">Zinc</keyword>
<dbReference type="SMART" id="SM00355">
    <property type="entry name" value="ZnF_C2H2"/>
    <property type="match status" value="4"/>
</dbReference>
<dbReference type="GO" id="GO:0005667">
    <property type="term" value="C:transcription regulator complex"/>
    <property type="evidence" value="ECO:0007669"/>
    <property type="project" value="TreeGrafter"/>
</dbReference>
<evidence type="ECO:0000256" key="3">
    <source>
        <dbReference type="ARBA" id="ARBA00022771"/>
    </source>
</evidence>
<dbReference type="AlphaFoldDB" id="A0A8C5FPG1"/>
<evidence type="ECO:0000256" key="6">
    <source>
        <dbReference type="PROSITE-ProRule" id="PRU00042"/>
    </source>
</evidence>
<feature type="domain" description="C2H2-type" evidence="7">
    <location>
        <begin position="168"/>
        <end position="201"/>
    </location>
</feature>